<dbReference type="InterPro" id="IPR001907">
    <property type="entry name" value="ClpP"/>
</dbReference>
<dbReference type="KEGG" id="hli:HLI_20890"/>
<dbReference type="Proteomes" id="UP000287756">
    <property type="component" value="Chromosome"/>
</dbReference>
<organism evidence="6 7">
    <name type="scientific">Halobacillus litoralis</name>
    <dbReference type="NCBI Taxonomy" id="45668"/>
    <lineage>
        <taxon>Bacteria</taxon>
        <taxon>Bacillati</taxon>
        <taxon>Bacillota</taxon>
        <taxon>Bacilli</taxon>
        <taxon>Bacillales</taxon>
        <taxon>Bacillaceae</taxon>
        <taxon>Halobacillus</taxon>
    </lineage>
</organism>
<evidence type="ECO:0000256" key="3">
    <source>
        <dbReference type="ARBA" id="ARBA00022801"/>
    </source>
</evidence>
<protein>
    <submittedName>
        <fullName evidence="6">Signal peptide peptidase SppA</fullName>
    </submittedName>
</protein>
<evidence type="ECO:0000259" key="5">
    <source>
        <dbReference type="Pfam" id="PF01343"/>
    </source>
</evidence>
<evidence type="ECO:0000313" key="6">
    <source>
        <dbReference type="EMBL" id="QAS54497.1"/>
    </source>
</evidence>
<feature type="domain" description="Peptidase S49" evidence="5">
    <location>
        <begin position="132"/>
        <end position="281"/>
    </location>
</feature>
<dbReference type="GO" id="GO:0004252">
    <property type="term" value="F:serine-type endopeptidase activity"/>
    <property type="evidence" value="ECO:0007669"/>
    <property type="project" value="InterPro"/>
</dbReference>
<dbReference type="InterPro" id="IPR029045">
    <property type="entry name" value="ClpP/crotonase-like_dom_sf"/>
</dbReference>
<dbReference type="NCBIfam" id="TIGR00706">
    <property type="entry name" value="SppA_dom"/>
    <property type="match status" value="1"/>
</dbReference>
<keyword evidence="3" id="KW-0378">Hydrolase</keyword>
<dbReference type="PANTHER" id="PTHR42987">
    <property type="entry name" value="PEPTIDASE S49"/>
    <property type="match status" value="1"/>
</dbReference>
<proteinExistence type="inferred from homology"/>
<sequence length="333" mass="36819">MNKRIGASIIAACILIVAIAFQLIGFFTTSGEESDNDAMALFSNSEKLEEKVVERGSGGNRIAQLNLEGTIIDNPGTNTNPFGGGGYQHDRFMKKLEAIKKDDSIKGLHLYVNSPGGGVYESAEIHDKLLEIKEAGKTIYVSMGNMAASGGYYVSAPADRIFAANDTFTGSLGVIMESVNYQELANEYGVKFNTIKSGEFKDIMSPTKEMTEEDREILQTLVDESYQQFVNVIVEGRDMSEERVKELADGRIYSGKQAVENGLVDDIGFREDTLAALKEEVGGDPQVFEYKNNISSFFNLPMAKSFLPNSEIRYLEQLISERQGPTLMYMYTE</sequence>
<dbReference type="Pfam" id="PF01343">
    <property type="entry name" value="Peptidase_S49"/>
    <property type="match status" value="1"/>
</dbReference>
<dbReference type="InterPro" id="IPR047272">
    <property type="entry name" value="S49_SppA_C"/>
</dbReference>
<keyword evidence="4" id="KW-0720">Serine protease</keyword>
<dbReference type="EMBL" id="CP026118">
    <property type="protein sequence ID" value="QAS54497.1"/>
    <property type="molecule type" value="Genomic_DNA"/>
</dbReference>
<dbReference type="AlphaFoldDB" id="A0A410MID4"/>
<dbReference type="InterPro" id="IPR002142">
    <property type="entry name" value="Peptidase_S49"/>
</dbReference>
<dbReference type="GO" id="GO:0006508">
    <property type="term" value="P:proteolysis"/>
    <property type="evidence" value="ECO:0007669"/>
    <property type="project" value="UniProtKB-KW"/>
</dbReference>
<name>A0A410MID4_9BACI</name>
<evidence type="ECO:0000256" key="1">
    <source>
        <dbReference type="ARBA" id="ARBA00008683"/>
    </source>
</evidence>
<evidence type="ECO:0000313" key="7">
    <source>
        <dbReference type="Proteomes" id="UP000287756"/>
    </source>
</evidence>
<dbReference type="RefSeq" id="WP_128526758.1">
    <property type="nucleotide sequence ID" value="NZ_CP026118.1"/>
</dbReference>
<dbReference type="InterPro" id="IPR004635">
    <property type="entry name" value="Pept_S49_SppA"/>
</dbReference>
<dbReference type="OrthoDB" id="9764363at2"/>
<reference evidence="6 7" key="1">
    <citation type="submission" date="2018-01" db="EMBL/GenBank/DDBJ databases">
        <title>The whole genome sequencing and assembly of Halobacillus litoralis ERB031 strain.</title>
        <authorList>
            <person name="Lee S.-J."/>
            <person name="Park M.-K."/>
            <person name="Kim J.-Y."/>
            <person name="Lee Y.-J."/>
            <person name="Yi H."/>
            <person name="Bahn Y.-S."/>
            <person name="Kim J.F."/>
            <person name="Lee D.-W."/>
        </authorList>
    </citation>
    <scope>NUCLEOTIDE SEQUENCE [LARGE SCALE GENOMIC DNA]</scope>
    <source>
        <strain evidence="6 7">ERB 031</strain>
    </source>
</reference>
<keyword evidence="2" id="KW-0645">Protease</keyword>
<dbReference type="Gene3D" id="3.90.226.10">
    <property type="entry name" value="2-enoyl-CoA Hydratase, Chain A, domain 1"/>
    <property type="match status" value="2"/>
</dbReference>
<dbReference type="CDD" id="cd07023">
    <property type="entry name" value="S49_Sppa_N_C"/>
    <property type="match status" value="1"/>
</dbReference>
<dbReference type="PANTHER" id="PTHR42987:SF7">
    <property type="entry name" value="SIGNAL PEPTIDE PEPTIDASE SPPA-RELATED"/>
    <property type="match status" value="1"/>
</dbReference>
<comment type="similarity">
    <text evidence="1">Belongs to the peptidase S49 family.</text>
</comment>
<accession>A0A410MID4</accession>
<evidence type="ECO:0000256" key="2">
    <source>
        <dbReference type="ARBA" id="ARBA00022670"/>
    </source>
</evidence>
<evidence type="ECO:0000256" key="4">
    <source>
        <dbReference type="ARBA" id="ARBA00022825"/>
    </source>
</evidence>
<gene>
    <name evidence="6" type="primary">sppA</name>
    <name evidence="6" type="ORF">HLI_20890</name>
</gene>
<dbReference type="PRINTS" id="PR00127">
    <property type="entry name" value="CLPPROTEASEP"/>
</dbReference>
<dbReference type="SUPFAM" id="SSF52096">
    <property type="entry name" value="ClpP/crotonase"/>
    <property type="match status" value="1"/>
</dbReference>
<dbReference type="GO" id="GO:0004176">
    <property type="term" value="F:ATP-dependent peptidase activity"/>
    <property type="evidence" value="ECO:0007669"/>
    <property type="project" value="InterPro"/>
</dbReference>